<dbReference type="Pfam" id="PF13445">
    <property type="entry name" value="zf-RING_UBOX"/>
    <property type="match status" value="1"/>
</dbReference>
<dbReference type="InterPro" id="IPR017907">
    <property type="entry name" value="Znf_RING_CS"/>
</dbReference>
<dbReference type="Gene3D" id="3.30.40.10">
    <property type="entry name" value="Zinc/RING finger domain, C3HC4 (zinc finger)"/>
    <property type="match status" value="1"/>
</dbReference>
<evidence type="ECO:0000256" key="3">
    <source>
        <dbReference type="ARBA" id="ARBA00022833"/>
    </source>
</evidence>
<feature type="domain" description="B box-type" evidence="7">
    <location>
        <begin position="163"/>
        <end position="202"/>
    </location>
</feature>
<evidence type="ECO:0000256" key="5">
    <source>
        <dbReference type="SAM" id="Coils"/>
    </source>
</evidence>
<dbReference type="InterPro" id="IPR001841">
    <property type="entry name" value="Znf_RING"/>
</dbReference>
<evidence type="ECO:0000313" key="9">
    <source>
        <dbReference type="Proteomes" id="UP000887568"/>
    </source>
</evidence>
<dbReference type="PANTHER" id="PTHR25462:SF301">
    <property type="entry name" value="E3 UBIQUITIN-PROTEIN LIGASE TRIM56-LIKE"/>
    <property type="match status" value="1"/>
</dbReference>
<dbReference type="PANTHER" id="PTHR25462">
    <property type="entry name" value="BONUS, ISOFORM C-RELATED"/>
    <property type="match status" value="1"/>
</dbReference>
<evidence type="ECO:0000256" key="1">
    <source>
        <dbReference type="ARBA" id="ARBA00022723"/>
    </source>
</evidence>
<dbReference type="SUPFAM" id="SSF57850">
    <property type="entry name" value="RING/U-box"/>
    <property type="match status" value="1"/>
</dbReference>
<organism evidence="8 9">
    <name type="scientific">Patiria miniata</name>
    <name type="common">Bat star</name>
    <name type="synonym">Asterina miniata</name>
    <dbReference type="NCBI Taxonomy" id="46514"/>
    <lineage>
        <taxon>Eukaryota</taxon>
        <taxon>Metazoa</taxon>
        <taxon>Echinodermata</taxon>
        <taxon>Eleutherozoa</taxon>
        <taxon>Asterozoa</taxon>
        <taxon>Asteroidea</taxon>
        <taxon>Valvatacea</taxon>
        <taxon>Valvatida</taxon>
        <taxon>Asterinidae</taxon>
        <taxon>Patiria</taxon>
    </lineage>
</organism>
<evidence type="ECO:0000259" key="6">
    <source>
        <dbReference type="PROSITE" id="PS50089"/>
    </source>
</evidence>
<dbReference type="SMART" id="SM00336">
    <property type="entry name" value="BBOX"/>
    <property type="match status" value="2"/>
</dbReference>
<dbReference type="OMA" id="SCIEKNW"/>
<dbReference type="SMART" id="SM00184">
    <property type="entry name" value="RING"/>
    <property type="match status" value="2"/>
</dbReference>
<dbReference type="EnsemblMetazoa" id="XM_038210547.1">
    <property type="protein sequence ID" value="XP_038066475.1"/>
    <property type="gene ID" value="LOC119736535"/>
</dbReference>
<dbReference type="RefSeq" id="XP_038066475.1">
    <property type="nucleotide sequence ID" value="XM_038210547.1"/>
</dbReference>
<keyword evidence="5" id="KW-0175">Coiled coil</keyword>
<dbReference type="InterPro" id="IPR000315">
    <property type="entry name" value="Znf_B-box"/>
</dbReference>
<keyword evidence="1" id="KW-0479">Metal-binding</keyword>
<evidence type="ECO:0000313" key="8">
    <source>
        <dbReference type="EnsemblMetazoa" id="XP_038066475.1"/>
    </source>
</evidence>
<dbReference type="Pfam" id="PF00643">
    <property type="entry name" value="zf-B_box"/>
    <property type="match status" value="1"/>
</dbReference>
<evidence type="ECO:0000256" key="2">
    <source>
        <dbReference type="ARBA" id="ARBA00022771"/>
    </source>
</evidence>
<dbReference type="InterPro" id="IPR027370">
    <property type="entry name" value="Znf-RING_euk"/>
</dbReference>
<dbReference type="GeneID" id="119736535"/>
<dbReference type="PROSITE" id="PS00518">
    <property type="entry name" value="ZF_RING_1"/>
    <property type="match status" value="1"/>
</dbReference>
<reference evidence="8" key="1">
    <citation type="submission" date="2022-11" db="UniProtKB">
        <authorList>
            <consortium name="EnsemblMetazoa"/>
        </authorList>
    </citation>
    <scope>IDENTIFICATION</scope>
</reference>
<keyword evidence="3" id="KW-0862">Zinc</keyword>
<evidence type="ECO:0000259" key="7">
    <source>
        <dbReference type="PROSITE" id="PS50119"/>
    </source>
</evidence>
<dbReference type="PROSITE" id="PS50119">
    <property type="entry name" value="ZF_BBOX"/>
    <property type="match status" value="2"/>
</dbReference>
<name>A0A914AQY9_PATMI</name>
<feature type="domain" description="RING-type" evidence="6">
    <location>
        <begin position="16"/>
        <end position="60"/>
    </location>
</feature>
<protein>
    <submittedName>
        <fullName evidence="8">Uncharacterized protein</fullName>
    </submittedName>
</protein>
<feature type="domain" description="B box-type" evidence="7">
    <location>
        <begin position="96"/>
        <end position="142"/>
    </location>
</feature>
<dbReference type="OrthoDB" id="342730at2759"/>
<keyword evidence="9" id="KW-1185">Reference proteome</keyword>
<dbReference type="InterPro" id="IPR013083">
    <property type="entry name" value="Znf_RING/FYVE/PHD"/>
</dbReference>
<dbReference type="Proteomes" id="UP000887568">
    <property type="component" value="Unplaced"/>
</dbReference>
<dbReference type="AlphaFoldDB" id="A0A914AQY9"/>
<dbReference type="InterPro" id="IPR047153">
    <property type="entry name" value="TRIM45/56/19-like"/>
</dbReference>
<dbReference type="PROSITE" id="PS50089">
    <property type="entry name" value="ZF_RING_2"/>
    <property type="match status" value="1"/>
</dbReference>
<sequence length="384" mass="43248">MATAALNKISKNHLECSICQDRFDKPKILACLHSFCEKCLVDYHSGRHHTSPKIPCPLCRQETVLPQTGVSALKTNFFITSLMEDVTLQDQVGDVSHAPLCDICSTNDAMHRCLDCSKNICKGCLGYHKQFPDLLDHTVATLEDIRQGKVVAKKTKRGGHSECGKHPGEVRRFYCQSCDELICRDCTVIDHPNNKGHDFVDLKTASTKLRKLLSDKLPELVQKKMGLQGALEAVQETKEELKNNAEKASLEVQKGAAKMVENIEKERDQILKEVKNVALTRNEKLNQSEKGVTTTMLRIKHSQEIIEDIIGNASDSDFLALFPEIKRDLQALSILDMPRVHDELSVLNVRSGVTSGVKDLWELQLEPERRQVHYRLLSDDLEID</sequence>
<proteinExistence type="predicted"/>
<dbReference type="GO" id="GO:0008270">
    <property type="term" value="F:zinc ion binding"/>
    <property type="evidence" value="ECO:0007669"/>
    <property type="project" value="UniProtKB-KW"/>
</dbReference>
<dbReference type="CDD" id="cd19757">
    <property type="entry name" value="Bbox1"/>
    <property type="match status" value="1"/>
</dbReference>
<accession>A0A914AQY9</accession>
<feature type="coiled-coil region" evidence="5">
    <location>
        <begin position="224"/>
        <end position="280"/>
    </location>
</feature>
<dbReference type="Gene3D" id="3.30.160.60">
    <property type="entry name" value="Classic Zinc Finger"/>
    <property type="match status" value="1"/>
</dbReference>
<dbReference type="SUPFAM" id="SSF57845">
    <property type="entry name" value="B-box zinc-binding domain"/>
    <property type="match status" value="1"/>
</dbReference>
<dbReference type="Pfam" id="PF22586">
    <property type="entry name" value="ANCHR-like_BBOX"/>
    <property type="match status" value="1"/>
</dbReference>
<keyword evidence="2 4" id="KW-0863">Zinc-finger</keyword>
<evidence type="ECO:0000256" key="4">
    <source>
        <dbReference type="PROSITE-ProRule" id="PRU00024"/>
    </source>
</evidence>